<dbReference type="InterPro" id="IPR024990">
    <property type="entry name" value="Apc1"/>
</dbReference>
<feature type="region of interest" description="Disordered" evidence="10">
    <location>
        <begin position="3329"/>
        <end position="3351"/>
    </location>
</feature>
<feature type="domain" description="RanBP2-type" evidence="11">
    <location>
        <begin position="2905"/>
        <end position="2934"/>
    </location>
</feature>
<dbReference type="GO" id="GO:0070979">
    <property type="term" value="P:protein K11-linked ubiquitination"/>
    <property type="evidence" value="ECO:0007669"/>
    <property type="project" value="TreeGrafter"/>
</dbReference>
<dbReference type="InterPro" id="IPR046794">
    <property type="entry name" value="Apc1_MidN"/>
</dbReference>
<dbReference type="FunFam" id="4.10.1060.10:FF:000003">
    <property type="entry name" value="E3 SUMO-protein ligase RanBP2"/>
    <property type="match status" value="1"/>
</dbReference>
<feature type="region of interest" description="Disordered" evidence="10">
    <location>
        <begin position="3286"/>
        <end position="3305"/>
    </location>
</feature>
<feature type="compositionally biased region" description="Low complexity" evidence="10">
    <location>
        <begin position="2268"/>
        <end position="2287"/>
    </location>
</feature>
<feature type="region of interest" description="Disordered" evidence="10">
    <location>
        <begin position="3008"/>
        <end position="3027"/>
    </location>
</feature>
<keyword evidence="13" id="KW-1185">Reference proteome</keyword>
<dbReference type="eggNOG" id="KOG1858">
    <property type="taxonomic scope" value="Eukaryota"/>
</dbReference>
<sequence length="3505" mass="377591">MIAVSEPPLEFVPRGRQAAEEHPGPSEPTLPKFLPAEHLLLQRLQNVNISAASKEPQEFWSIREIYDDYEASYARAQRRQQLIEQTKKCGPKAAAATQLTSLPQQLLQPIQMHREDPMCDYFVNNEEELYVNKNTVIWTQGLNDDDDGVHRRMCFTCDTPVKFACFLNRRFVRGRLAQLRAAVQPDEDHLTAICVVDQDALRVYCDDGEDFLANLDFPVSHLWQTVHGLLLEKDSGNALVSHTVSIPMPRLFSMSHPLHEACPVVLKTSRKATGYMTEPEYSVVFTAEDSDLVLLYDAKFFKHFVARLRKVTPEEVNNVSQQQELLSQTLQGHRDGAATSGINSFSSTKLTGATTKLSATSLLGRNNNGATSVNNFSRFGLSQSQSFSGVLGQSNRALLGTPLSQLQNSISQQSMSIKDMRKITHVKPAKPIEPEMCLEHIWTENTYGTQREFCEMATRAFIHTDLVGQTYLCYLLARSCRLQLVLLNGYDTDEPLQLSTLAATLNAKDAVGLPRLHMIAVLDPGGSLILYTGTVLISKVHITPLLTRTTPAVHVQLATPPPPPPPAVPVPVPTTTATPTATGTAGSHLKSTTTTSSSFGEVRRSSLLPTIIDADFNAFDEELHMLSPIAPQPISYTQRQAHNVCKALRDPAGNRLTLVYATGRMLRISLPLLNDTRLITRCVAVLRQVLNPGQFLHFIIRWYSARNPPGSRDYSIEQEWQLFRSTLLSLMGCMAGTATAATAATTTTAAAATPSSSAEMSNELGGDASVTASATASASASAAYVVDGCSTPPLQPQQQHELGFQDDEPLKRRKYNDCESYTDEDWEFLLLQTTLTSCLHDSPHMYSVDVTAPLFCSLPAIFYGLHLLYEDLKLDTIFQSGLNYLATFLHQLAIDMQLDSYILHYHLDFPELTQKTTKLTMLSEEHGAQMLYQELLRMPAPSIYAQLEHVLRGREEVAPYSYVECINERSRNVVQLISLVMHGHHKLKHWWHLLEHFGAVQSNYPKRPKRSISADVPRCHQVIELLLCMQMTRRDITRLPAAVHLVLAEALERARLTPPVGSSWAAYELILRPELAAHAQLPFLETTIGQPHCGRVYKEDSLSPRLAPSSGELPMPEPDADHLRHDGMDNMDTKLLRLRFPDDMRVEEVRRLLNSADPVSIEVQQSPGTSDHEFIEEQEKQLFAYCARTMTLPLGRGMFTLRTLLPRPSDNMPMPKLCLAGREPVKGTTIEMQQIEFPANMHQWPSFHNGVATGLKISPQAQDIDSTWIVYNKPKTQANNGLEHAGFLMALGLNGHLRSLSFMSIFKYLVKCDEMTSVGLLLGISAAHRGTMDTKTTKLLSVHLEALLPATAMELDIPQSTQVAALMGIGLLYQGSAKRHIAEVLLQEIGRPPGPEMENSVERESYAMTAGLALGLVTLGQGESPAGLRDLQLPDTLHYYMVGGVKRPIGGSQKEKYRLASFQVREGDNVNIDVTAPGATLALGLMFFDSGNEAIAEWMRPPDSRYLLDMVRPDFLLLRTIARGLILWQQVQPDNDWFQAQFPHSLRPHLRLPSREEQTPEDSDVDYEAITQAYCNILAGAAFCIGLKYAGTENPLAFATLRAVIKEFLGFPGTPMGECAGRTTIESCLMVLLISISLVFAGSGNCEILRIIRYLRSRVGPQYPHITYGSHMAIHMSLGLLFLGAGRYTIAKTPESIAALVCAFFPKFPIHSNDNRYHLQALRHLYVLAVEPRLFLPRDIDTHQLCLCNISVLEVGANVMRRLPIAPCILPELSTLEQVIVDDENYWPVCFERSRNWHQLEKALELCAPIDIKKRTGCLSHLEDPDRLKSMLAQTLTMEQSICWQVDVNDLQQFASERLVKPFLNRFLDTKGTSLSYVELSKRHQLMLLFYNAVVNDRMHLLPVYLTLFDHPTIEQLASSGAPRSLNATQQQQRDITRCRRPPLHASTPASSDALRRRQREPAYNFLAMTGGTNGNSDTAAVATSGDLPTSSRRTLNIEPMTHRRDISLSSYKRHNLQNYRRPAMPNKRDTIIEQATDEEQQQQQHQEDQTNNNNNNNNNNVNKNNNDNIYTKRGVAGAGLGGGGGGGTDSHSECGSSESQAGLRSNINSLFYANLQSRKSIFNSTATGTGIGTTMPPHHNSTLSLNSLPPRRRFNAFIYGSLSALSDSRLLSSNRGNPMSSASSSTNVAANESPFYPGPTAYGGASANNRHYRNKLINSSSCSNNSSLNRSGGSSPALAYSDNNNSTTRLWNGNGIEAVVMRPKTVNSTSSNNNNNPSSSSNNSNSCFPYLSQTTQRILNLMQNHTTPLMEARKMGNALREHQQQRLNRIACKPYSYTTTAAGAHNNSNISSSSIAESKSLVPTMLKLLEQRRMQRTPGSSSNISQSEQQQEESQQRQQQQQSQQQRYRLYAKNNNEISSVSGSLSHSNKMRTRLSHQTRKDARSVQQEELPPAPLELPNIPFPLMSSKPKFDLVITAPTVKPAVPAPAATAAAAAKPATSKNTATVAAVTPPASQLNSNKNSNNDSNSTTYIFDAPIVLVCDNGIHHNQLPIVSPNFIFEQPMPIVMQPNGGATNKNNNNSSSSSRNHSLITSGSVLDVLLPKPTAAATVTPATVGFGDQFKKSSSEWECEICMVRNKMNASKCIACETLRKTTTTTTAAAAAATVNAVSSNSNSSSSNGSNSSSSFASNTSSSNSMPAAVGGFGGAFKPDANSWECGSCMIRNQASCNACIACETPKPKSNITTSNSNKNNSSSIAPVASGFGDAFKPKANTWECGTCMITNQSSSNACIACETPNPKAKNSNSSSSSLSLLPATVAVGSGFGDAFKPKANTWECGTCMISNQSSSNACIACETPNPKAKISNSSGSGNNKNNTTSSSSSSSFKFGFIGGEQQRVVVPPKPAAARWNCEACMAENEEMRQKCICCEQQKPNANNDEALNGSSSVPKFMFGFNRTATVAPTPTPAATQPAVATVAAESAFVASNVTAKVADNAAAAKPMFSFGAPTAMSNSSSSNTSSSNSSGSNNFTISTSNNNNAAAVAVATTTTFNFGSSNLQPAATTTAATAVNIGTTTTATTTPATFSFNNNQSATSNAASSNNFLFGAPATASAAPATASAAPATFSFNNNQAANVTATTTTSTPAATTTATTSISSLFGATATGGFGAPLAPKSNSSSGNTTTTTAATTTMPSFGNNINSSSYTPFSFGAKPTAAEPIATTAAATASATTTTTSSSSSTKPLSSFGWPTAAAAPTPKANNNATLPTYVMFGGNTVAAAPAPAAATAAVAPQQQQQQPPISSDSGISAVFGNVSNPFGAASSSTAAAPVLGNSNSSSTSNTNTSSSPFGWPTGAAATASTTPIANNNPATSAATATTLPTFGSGSVMFGGNTTTTNATQSYFGMAAATAAAQQPQPIGNSSGNGSGSGISNVFGNVANPFGGASSTATAAPAASLSNIFNNPAATQPTLTAAAAAKTIPKPAFNFSSGVAATATVSVAHLAPLYTYS</sequence>
<dbReference type="InterPro" id="IPR048971">
    <property type="entry name" value="Apc1_3rd"/>
</dbReference>
<evidence type="ECO:0000256" key="1">
    <source>
        <dbReference type="ARBA" id="ARBA00010547"/>
    </source>
</evidence>
<dbReference type="PANTHER" id="PTHR12827">
    <property type="entry name" value="MEIOTIC CHECKPOINT REGULATOR TSG24 FAMILY MEMBER"/>
    <property type="match status" value="1"/>
</dbReference>
<dbReference type="eggNOG" id="KOG4719">
    <property type="taxonomic scope" value="Eukaryota"/>
</dbReference>
<evidence type="ECO:0000313" key="12">
    <source>
        <dbReference type="EMBL" id="EDV91650.1"/>
    </source>
</evidence>
<feature type="region of interest" description="Disordered" evidence="10">
    <location>
        <begin position="560"/>
        <end position="596"/>
    </location>
</feature>
<dbReference type="PROSITE" id="PS50199">
    <property type="entry name" value="ZF_RANBP2_2"/>
    <property type="match status" value="5"/>
</dbReference>
<feature type="region of interest" description="Disordered" evidence="10">
    <location>
        <begin position="2863"/>
        <end position="2883"/>
    </location>
</feature>
<evidence type="ECO:0000256" key="9">
    <source>
        <dbReference type="PROSITE-ProRule" id="PRU00322"/>
    </source>
</evidence>
<dbReference type="SMART" id="SM00547">
    <property type="entry name" value="ZnF_RBZ"/>
    <property type="match status" value="5"/>
</dbReference>
<feature type="compositionally biased region" description="Pro residues" evidence="10">
    <location>
        <begin position="560"/>
        <end position="572"/>
    </location>
</feature>
<dbReference type="FunFam" id="1.25.10.10:FF:000747">
    <property type="entry name" value="Shattered"/>
    <property type="match status" value="1"/>
</dbReference>
<reference evidence="12 13" key="1">
    <citation type="journal article" date="2007" name="Nature">
        <title>Evolution of genes and genomes on the Drosophila phylogeny.</title>
        <authorList>
            <consortium name="Drosophila 12 Genomes Consortium"/>
            <person name="Clark A.G."/>
            <person name="Eisen M.B."/>
            <person name="Smith D.R."/>
            <person name="Bergman C.M."/>
            <person name="Oliver B."/>
            <person name="Markow T.A."/>
            <person name="Kaufman T.C."/>
            <person name="Kellis M."/>
            <person name="Gelbart W."/>
            <person name="Iyer V.N."/>
            <person name="Pollard D.A."/>
            <person name="Sackton T.B."/>
            <person name="Larracuente A.M."/>
            <person name="Singh N.D."/>
            <person name="Abad J.P."/>
            <person name="Abt D.N."/>
            <person name="Adryan B."/>
            <person name="Aguade M."/>
            <person name="Akashi H."/>
            <person name="Anderson W.W."/>
            <person name="Aquadro C.F."/>
            <person name="Ardell D.H."/>
            <person name="Arguello R."/>
            <person name="Artieri C.G."/>
            <person name="Barbash D.A."/>
            <person name="Barker D."/>
            <person name="Barsanti P."/>
            <person name="Batterham P."/>
            <person name="Batzoglou S."/>
            <person name="Begun D."/>
            <person name="Bhutkar A."/>
            <person name="Blanco E."/>
            <person name="Bosak S.A."/>
            <person name="Bradley R.K."/>
            <person name="Brand A.D."/>
            <person name="Brent M.R."/>
            <person name="Brooks A.N."/>
            <person name="Brown R.H."/>
            <person name="Butlin R.K."/>
            <person name="Caggese C."/>
            <person name="Calvi B.R."/>
            <person name="Bernardo de Carvalho A."/>
            <person name="Caspi A."/>
            <person name="Castrezana S."/>
            <person name="Celniker S.E."/>
            <person name="Chang J.L."/>
            <person name="Chapple C."/>
            <person name="Chatterji S."/>
            <person name="Chinwalla A."/>
            <person name="Civetta A."/>
            <person name="Clifton S.W."/>
            <person name="Comeron J.M."/>
            <person name="Costello J.C."/>
            <person name="Coyne J.A."/>
            <person name="Daub J."/>
            <person name="David R.G."/>
            <person name="Delcher A.L."/>
            <person name="Delehaunty K."/>
            <person name="Do C.B."/>
            <person name="Ebling H."/>
            <person name="Edwards K."/>
            <person name="Eickbush T."/>
            <person name="Evans J.D."/>
            <person name="Filipski A."/>
            <person name="Findeiss S."/>
            <person name="Freyhult E."/>
            <person name="Fulton L."/>
            <person name="Fulton R."/>
            <person name="Garcia A.C."/>
            <person name="Gardiner A."/>
            <person name="Garfield D.A."/>
            <person name="Garvin B.E."/>
            <person name="Gibson G."/>
            <person name="Gilbert D."/>
            <person name="Gnerre S."/>
            <person name="Godfrey J."/>
            <person name="Good R."/>
            <person name="Gotea V."/>
            <person name="Gravely B."/>
            <person name="Greenberg A.J."/>
            <person name="Griffiths-Jones S."/>
            <person name="Gross S."/>
            <person name="Guigo R."/>
            <person name="Gustafson E.A."/>
            <person name="Haerty W."/>
            <person name="Hahn M.W."/>
            <person name="Halligan D.L."/>
            <person name="Halpern A.L."/>
            <person name="Halter G.M."/>
            <person name="Han M.V."/>
            <person name="Heger A."/>
            <person name="Hillier L."/>
            <person name="Hinrichs A.S."/>
            <person name="Holmes I."/>
            <person name="Hoskins R.A."/>
            <person name="Hubisz M.J."/>
            <person name="Hultmark D."/>
            <person name="Huntley M.A."/>
            <person name="Jaffe D.B."/>
            <person name="Jagadeeshan S."/>
            <person name="Jeck W.R."/>
            <person name="Johnson J."/>
            <person name="Jones C.D."/>
            <person name="Jordan W.C."/>
            <person name="Karpen G.H."/>
            <person name="Kataoka E."/>
            <person name="Keightley P.D."/>
            <person name="Kheradpour P."/>
            <person name="Kirkness E.F."/>
            <person name="Koerich L.B."/>
            <person name="Kristiansen K."/>
            <person name="Kudrna D."/>
            <person name="Kulathinal R.J."/>
            <person name="Kumar S."/>
            <person name="Kwok R."/>
            <person name="Lander E."/>
            <person name="Langley C.H."/>
            <person name="Lapoint R."/>
            <person name="Lazzaro B.P."/>
            <person name="Lee S.J."/>
            <person name="Levesque L."/>
            <person name="Li R."/>
            <person name="Lin C.F."/>
            <person name="Lin M.F."/>
            <person name="Lindblad-Toh K."/>
            <person name="Llopart A."/>
            <person name="Long M."/>
            <person name="Low L."/>
            <person name="Lozovsky E."/>
            <person name="Lu J."/>
            <person name="Luo M."/>
            <person name="Machado C.A."/>
            <person name="Makalowski W."/>
            <person name="Marzo M."/>
            <person name="Matsuda M."/>
            <person name="Matzkin L."/>
            <person name="McAllister B."/>
            <person name="McBride C.S."/>
            <person name="McKernan B."/>
            <person name="McKernan K."/>
            <person name="Mendez-Lago M."/>
            <person name="Minx P."/>
            <person name="Mollenhauer M.U."/>
            <person name="Montooth K."/>
            <person name="Mount S.M."/>
            <person name="Mu X."/>
            <person name="Myers E."/>
            <person name="Negre B."/>
            <person name="Newfeld S."/>
            <person name="Nielsen R."/>
            <person name="Noor M.A."/>
            <person name="O'Grady P."/>
            <person name="Pachter L."/>
            <person name="Papaceit M."/>
            <person name="Parisi M.J."/>
            <person name="Parisi M."/>
            <person name="Parts L."/>
            <person name="Pedersen J.S."/>
            <person name="Pesole G."/>
            <person name="Phillippy A.M."/>
            <person name="Ponting C.P."/>
            <person name="Pop M."/>
            <person name="Porcelli D."/>
            <person name="Powell J.R."/>
            <person name="Prohaska S."/>
            <person name="Pruitt K."/>
            <person name="Puig M."/>
            <person name="Quesneville H."/>
            <person name="Ram K.R."/>
            <person name="Rand D."/>
            <person name="Rasmussen M.D."/>
            <person name="Reed L.K."/>
            <person name="Reenan R."/>
            <person name="Reily A."/>
            <person name="Remington K.A."/>
            <person name="Rieger T.T."/>
            <person name="Ritchie M.G."/>
            <person name="Robin C."/>
            <person name="Rogers Y.H."/>
            <person name="Rohde C."/>
            <person name="Rozas J."/>
            <person name="Rubenfield M.J."/>
            <person name="Ruiz A."/>
            <person name="Russo S."/>
            <person name="Salzberg S.L."/>
            <person name="Sanchez-Gracia A."/>
            <person name="Saranga D.J."/>
            <person name="Sato H."/>
            <person name="Schaeffer S.W."/>
            <person name="Schatz M.C."/>
            <person name="Schlenke T."/>
            <person name="Schwartz R."/>
            <person name="Segarra C."/>
            <person name="Singh R.S."/>
            <person name="Sirot L."/>
            <person name="Sirota M."/>
            <person name="Sisneros N.B."/>
            <person name="Smith C.D."/>
            <person name="Smith T.F."/>
            <person name="Spieth J."/>
            <person name="Stage D.E."/>
            <person name="Stark A."/>
            <person name="Stephan W."/>
            <person name="Strausberg R.L."/>
            <person name="Strempel S."/>
            <person name="Sturgill D."/>
            <person name="Sutton G."/>
            <person name="Sutton G.G."/>
            <person name="Tao W."/>
            <person name="Teichmann S."/>
            <person name="Tobari Y.N."/>
            <person name="Tomimura Y."/>
            <person name="Tsolas J.M."/>
            <person name="Valente V.L."/>
            <person name="Venter E."/>
            <person name="Venter J.C."/>
            <person name="Vicario S."/>
            <person name="Vieira F.G."/>
            <person name="Vilella A.J."/>
            <person name="Villasante A."/>
            <person name="Walenz B."/>
            <person name="Wang J."/>
            <person name="Wasserman M."/>
            <person name="Watts T."/>
            <person name="Wilson D."/>
            <person name="Wilson R.K."/>
            <person name="Wing R.A."/>
            <person name="Wolfner M.F."/>
            <person name="Wong A."/>
            <person name="Wong G.K."/>
            <person name="Wu C.I."/>
            <person name="Wu G."/>
            <person name="Yamamoto D."/>
            <person name="Yang H.P."/>
            <person name="Yang S.P."/>
            <person name="Yorke J.A."/>
            <person name="Yoshida K."/>
            <person name="Zdobnov E."/>
            <person name="Zhang P."/>
            <person name="Zhang Y."/>
            <person name="Zimin A.V."/>
            <person name="Baldwin J."/>
            <person name="Abdouelleil A."/>
            <person name="Abdulkadir J."/>
            <person name="Abebe A."/>
            <person name="Abera B."/>
            <person name="Abreu J."/>
            <person name="Acer S.C."/>
            <person name="Aftuck L."/>
            <person name="Alexander A."/>
            <person name="An P."/>
            <person name="Anderson E."/>
            <person name="Anderson S."/>
            <person name="Arachi H."/>
            <person name="Azer M."/>
            <person name="Bachantsang P."/>
            <person name="Barry A."/>
            <person name="Bayul T."/>
            <person name="Berlin A."/>
            <person name="Bessette D."/>
            <person name="Bloom T."/>
            <person name="Blye J."/>
            <person name="Boguslavskiy L."/>
            <person name="Bonnet C."/>
            <person name="Boukhgalter B."/>
            <person name="Bourzgui I."/>
            <person name="Brown A."/>
            <person name="Cahill P."/>
            <person name="Channer S."/>
            <person name="Cheshatsang Y."/>
            <person name="Chuda L."/>
            <person name="Citroen M."/>
            <person name="Collymore A."/>
            <person name="Cooke P."/>
            <person name="Costello M."/>
            <person name="D'Aco K."/>
            <person name="Daza R."/>
            <person name="De Haan G."/>
            <person name="DeGray S."/>
            <person name="DeMaso C."/>
            <person name="Dhargay N."/>
            <person name="Dooley K."/>
            <person name="Dooley E."/>
            <person name="Doricent M."/>
            <person name="Dorje P."/>
            <person name="Dorjee K."/>
            <person name="Dupes A."/>
            <person name="Elong R."/>
            <person name="Falk J."/>
            <person name="Farina A."/>
            <person name="Faro S."/>
            <person name="Ferguson D."/>
            <person name="Fisher S."/>
            <person name="Foley C.D."/>
            <person name="Franke A."/>
            <person name="Friedrich D."/>
            <person name="Gadbois L."/>
            <person name="Gearin G."/>
            <person name="Gearin C.R."/>
            <person name="Giannoukos G."/>
            <person name="Goode T."/>
            <person name="Graham J."/>
            <person name="Grandbois E."/>
            <person name="Grewal S."/>
            <person name="Gyaltsen K."/>
            <person name="Hafez N."/>
            <person name="Hagos B."/>
            <person name="Hall J."/>
            <person name="Henson C."/>
            <person name="Hollinger A."/>
            <person name="Honan T."/>
            <person name="Huard M.D."/>
            <person name="Hughes L."/>
            <person name="Hurhula B."/>
            <person name="Husby M.E."/>
            <person name="Kamat A."/>
            <person name="Kanga B."/>
            <person name="Kashin S."/>
            <person name="Khazanovich D."/>
            <person name="Kisner P."/>
            <person name="Lance K."/>
            <person name="Lara M."/>
            <person name="Lee W."/>
            <person name="Lennon N."/>
            <person name="Letendre F."/>
            <person name="LeVine R."/>
            <person name="Lipovsky A."/>
            <person name="Liu X."/>
            <person name="Liu J."/>
            <person name="Liu S."/>
            <person name="Lokyitsang T."/>
            <person name="Lokyitsang Y."/>
            <person name="Lubonja R."/>
            <person name="Lui A."/>
            <person name="MacDonald P."/>
            <person name="Magnisalis V."/>
            <person name="Maru K."/>
            <person name="Matthews C."/>
            <person name="McCusker W."/>
            <person name="McDonough S."/>
            <person name="Mehta T."/>
            <person name="Meldrim J."/>
            <person name="Meneus L."/>
            <person name="Mihai O."/>
            <person name="Mihalev A."/>
            <person name="Mihova T."/>
            <person name="Mittelman R."/>
            <person name="Mlenga V."/>
            <person name="Montmayeur A."/>
            <person name="Mulrain L."/>
            <person name="Navidi A."/>
            <person name="Naylor J."/>
            <person name="Negash T."/>
            <person name="Nguyen T."/>
            <person name="Nguyen N."/>
            <person name="Nicol R."/>
            <person name="Norbu C."/>
            <person name="Norbu N."/>
            <person name="Novod N."/>
            <person name="O'Neill B."/>
            <person name="Osman S."/>
            <person name="Markiewicz E."/>
            <person name="Oyono O.L."/>
            <person name="Patti C."/>
            <person name="Phunkhang P."/>
            <person name="Pierre F."/>
            <person name="Priest M."/>
            <person name="Raghuraman S."/>
            <person name="Rege F."/>
            <person name="Reyes R."/>
            <person name="Rise C."/>
            <person name="Rogov P."/>
            <person name="Ross K."/>
            <person name="Ryan E."/>
            <person name="Settipalli S."/>
            <person name="Shea T."/>
            <person name="Sherpa N."/>
            <person name="Shi L."/>
            <person name="Shih D."/>
            <person name="Sparrow T."/>
            <person name="Spaulding J."/>
            <person name="Stalker J."/>
            <person name="Stange-Thomann N."/>
            <person name="Stavropoulos S."/>
            <person name="Stone C."/>
            <person name="Strader C."/>
            <person name="Tesfaye S."/>
            <person name="Thomson T."/>
            <person name="Thoulutsang Y."/>
            <person name="Thoulutsang D."/>
            <person name="Topham K."/>
            <person name="Topping I."/>
            <person name="Tsamla T."/>
            <person name="Vassiliev H."/>
            <person name="Vo A."/>
            <person name="Wangchuk T."/>
            <person name="Wangdi T."/>
            <person name="Weiand M."/>
            <person name="Wilkinson J."/>
            <person name="Wilson A."/>
            <person name="Yadav S."/>
            <person name="Young G."/>
            <person name="Yu Q."/>
            <person name="Zembek L."/>
            <person name="Zhong D."/>
            <person name="Zimmer A."/>
            <person name="Zwirko Z."/>
            <person name="Jaffe D.B."/>
            <person name="Alvarez P."/>
            <person name="Brockman W."/>
            <person name="Butler J."/>
            <person name="Chin C."/>
            <person name="Gnerre S."/>
            <person name="Grabherr M."/>
            <person name="Kleber M."/>
            <person name="Mauceli E."/>
            <person name="MacCallum I."/>
        </authorList>
    </citation>
    <scope>NUCLEOTIDE SEQUENCE [LARGE SCALE GENOMIC DNA]</scope>
    <source>
        <strain evidence="13">Tucson 15287-2541.00</strain>
    </source>
</reference>
<evidence type="ECO:0000256" key="10">
    <source>
        <dbReference type="SAM" id="MobiDB-lite"/>
    </source>
</evidence>
<dbReference type="InterPro" id="IPR011989">
    <property type="entry name" value="ARM-like"/>
</dbReference>
<feature type="compositionally biased region" description="Low complexity" evidence="10">
    <location>
        <begin position="2223"/>
        <end position="2236"/>
    </location>
</feature>
<evidence type="ECO:0000256" key="4">
    <source>
        <dbReference type="ARBA" id="ARBA00022737"/>
    </source>
</evidence>
<evidence type="ECO:0000259" key="11">
    <source>
        <dbReference type="PROSITE" id="PS50199"/>
    </source>
</evidence>
<evidence type="ECO:0000256" key="8">
    <source>
        <dbReference type="ARBA" id="ARBA00023306"/>
    </source>
</evidence>
<dbReference type="Gene3D" id="1.25.10.10">
    <property type="entry name" value="Leucine-rich Repeat Variant"/>
    <property type="match status" value="2"/>
</dbReference>
<dbReference type="Gene3D" id="4.10.1060.10">
    <property type="entry name" value="Zinc finger, RanBP2-type"/>
    <property type="match status" value="5"/>
</dbReference>
<evidence type="ECO:0000313" key="13">
    <source>
        <dbReference type="Proteomes" id="UP000001070"/>
    </source>
</evidence>
<dbReference type="InterPro" id="IPR036443">
    <property type="entry name" value="Znf_RanBP2_sf"/>
</dbReference>
<dbReference type="GO" id="GO:0008270">
    <property type="term" value="F:zinc ion binding"/>
    <property type="evidence" value="ECO:0007669"/>
    <property type="project" value="UniProtKB-KW"/>
</dbReference>
<feature type="compositionally biased region" description="Low complexity" evidence="10">
    <location>
        <begin position="573"/>
        <end position="596"/>
    </location>
</feature>
<dbReference type="SUPFAM" id="SSF90209">
    <property type="entry name" value="Ran binding protein zinc finger-like"/>
    <property type="match status" value="5"/>
</dbReference>
<accession>B4JLN9</accession>
<keyword evidence="6" id="KW-0498">Mitosis</keyword>
<dbReference type="Pfam" id="PF00641">
    <property type="entry name" value="Zn_ribbon_RanBP"/>
    <property type="match status" value="3"/>
</dbReference>
<keyword evidence="3" id="KW-0479">Metal-binding</keyword>
<keyword evidence="5 9" id="KW-0863">Zinc-finger</keyword>
<keyword evidence="7" id="KW-0862">Zinc</keyword>
<feature type="region of interest" description="Disordered" evidence="10">
    <location>
        <begin position="1920"/>
        <end position="2101"/>
    </location>
</feature>
<feature type="compositionally biased region" description="Low complexity" evidence="10">
    <location>
        <begin position="2042"/>
        <end position="2069"/>
    </location>
</feature>
<evidence type="ECO:0000256" key="7">
    <source>
        <dbReference type="ARBA" id="ARBA00022833"/>
    </source>
</evidence>
<feature type="region of interest" description="Disordered" evidence="10">
    <location>
        <begin position="2267"/>
        <end position="2288"/>
    </location>
</feature>
<dbReference type="EMBL" id="CH916371">
    <property type="protein sequence ID" value="EDV91650.1"/>
    <property type="molecule type" value="Genomic_DNA"/>
</dbReference>
<dbReference type="Pfam" id="PF20518">
    <property type="entry name" value="Apc1_MidN"/>
    <property type="match status" value="1"/>
</dbReference>
<dbReference type="GO" id="GO:0031145">
    <property type="term" value="P:anaphase-promoting complex-dependent catabolic process"/>
    <property type="evidence" value="ECO:0007669"/>
    <property type="project" value="EnsemblMetazoa"/>
</dbReference>
<dbReference type="PhylomeDB" id="B4JLN9"/>
<organism evidence="13">
    <name type="scientific">Drosophila grimshawi</name>
    <name type="common">Hawaiian fruit fly</name>
    <name type="synonym">Idiomyia grimshawi</name>
    <dbReference type="NCBI Taxonomy" id="7222"/>
    <lineage>
        <taxon>Eukaryota</taxon>
        <taxon>Metazoa</taxon>
        <taxon>Ecdysozoa</taxon>
        <taxon>Arthropoda</taxon>
        <taxon>Hexapoda</taxon>
        <taxon>Insecta</taxon>
        <taxon>Pterygota</taxon>
        <taxon>Neoptera</taxon>
        <taxon>Endopterygota</taxon>
        <taxon>Diptera</taxon>
        <taxon>Brachycera</taxon>
        <taxon>Muscomorpha</taxon>
        <taxon>Ephydroidea</taxon>
        <taxon>Drosophilidae</taxon>
        <taxon>Drosophila</taxon>
        <taxon>Hawaiian Drosophila</taxon>
    </lineage>
</organism>
<feature type="compositionally biased region" description="Low complexity" evidence="10">
    <location>
        <begin position="3330"/>
        <end position="3351"/>
    </location>
</feature>
<dbReference type="InterPro" id="IPR001876">
    <property type="entry name" value="Znf_RanBP2"/>
</dbReference>
<feature type="domain" description="RanBP2-type" evidence="11">
    <location>
        <begin position="2832"/>
        <end position="2861"/>
    </location>
</feature>
<evidence type="ECO:0000256" key="3">
    <source>
        <dbReference type="ARBA" id="ARBA00022723"/>
    </source>
</evidence>
<feature type="domain" description="RanBP2-type" evidence="11">
    <location>
        <begin position="2713"/>
        <end position="2742"/>
    </location>
</feature>
<feature type="region of interest" description="Disordered" evidence="10">
    <location>
        <begin position="2223"/>
        <end position="2244"/>
    </location>
</feature>
<dbReference type="InParanoid" id="B4JLN9"/>
<keyword evidence="4" id="KW-0677">Repeat</keyword>
<dbReference type="Proteomes" id="UP000001070">
    <property type="component" value="Unassembled WGS sequence"/>
</dbReference>
<evidence type="ECO:0000256" key="5">
    <source>
        <dbReference type="ARBA" id="ARBA00022771"/>
    </source>
</evidence>
<feature type="domain" description="RanBP2-type" evidence="11">
    <location>
        <begin position="2772"/>
        <end position="2801"/>
    </location>
</feature>
<dbReference type="GO" id="GO:0005680">
    <property type="term" value="C:anaphase-promoting complex"/>
    <property type="evidence" value="ECO:0007669"/>
    <property type="project" value="EnsemblMetazoa"/>
</dbReference>
<keyword evidence="2" id="KW-0132">Cell division</keyword>
<dbReference type="OrthoDB" id="2357150at2759"/>
<feature type="compositionally biased region" description="Gly residues" evidence="10">
    <location>
        <begin position="2077"/>
        <end position="2089"/>
    </location>
</feature>
<name>B4JLN9_DROGR</name>
<gene>
    <name evidence="12" type="primary">Dgri\GH24489</name>
    <name evidence="12" type="ORF">Dgri_GH24489</name>
</gene>
<feature type="domain" description="RanBP2-type" evidence="11">
    <location>
        <begin position="2625"/>
        <end position="2655"/>
    </location>
</feature>
<dbReference type="PANTHER" id="PTHR12827:SF3">
    <property type="entry name" value="ANAPHASE-PROMOTING COMPLEX SUBUNIT 1"/>
    <property type="match status" value="1"/>
</dbReference>
<dbReference type="GO" id="GO:0060090">
    <property type="term" value="F:molecular adaptor activity"/>
    <property type="evidence" value="ECO:0007669"/>
    <property type="project" value="TreeGrafter"/>
</dbReference>
<dbReference type="GO" id="GO:0007091">
    <property type="term" value="P:metaphase/anaphase transition of mitotic cell cycle"/>
    <property type="evidence" value="ECO:0007669"/>
    <property type="project" value="TreeGrafter"/>
</dbReference>
<feature type="region of interest" description="Disordered" evidence="10">
    <location>
        <begin position="3168"/>
        <end position="3191"/>
    </location>
</feature>
<feature type="region of interest" description="Disordered" evidence="10">
    <location>
        <begin position="2672"/>
        <end position="2691"/>
    </location>
</feature>
<feature type="compositionally biased region" description="Low complexity" evidence="10">
    <location>
        <begin position="2386"/>
        <end position="2408"/>
    </location>
</feature>
<dbReference type="FunFam" id="1.25.10.10:FF:000302">
    <property type="entry name" value="Anaphase-promoting complex subunit 1"/>
    <property type="match status" value="1"/>
</dbReference>
<feature type="compositionally biased region" description="Basic residues" evidence="10">
    <location>
        <begin position="2430"/>
        <end position="2439"/>
    </location>
</feature>
<feature type="compositionally biased region" description="Low complexity" evidence="10">
    <location>
        <begin position="3286"/>
        <end position="3297"/>
    </location>
</feature>
<proteinExistence type="inferred from homology"/>
<dbReference type="GO" id="GO:0048749">
    <property type="term" value="P:compound eye development"/>
    <property type="evidence" value="ECO:0007669"/>
    <property type="project" value="EnsemblMetazoa"/>
</dbReference>
<dbReference type="GO" id="GO:0051301">
    <property type="term" value="P:cell division"/>
    <property type="evidence" value="ECO:0007669"/>
    <property type="project" value="UniProtKB-KW"/>
</dbReference>
<feature type="region of interest" description="Disordered" evidence="10">
    <location>
        <begin position="1"/>
        <end position="32"/>
    </location>
</feature>
<comment type="similarity">
    <text evidence="1">Belongs to the APC1 family.</text>
</comment>
<feature type="region of interest" description="Disordered" evidence="10">
    <location>
        <begin position="2375"/>
        <end position="2456"/>
    </location>
</feature>
<evidence type="ECO:0000256" key="6">
    <source>
        <dbReference type="ARBA" id="ARBA00022776"/>
    </source>
</evidence>
<keyword evidence="8" id="KW-0131">Cell cycle</keyword>
<feature type="compositionally biased region" description="Polar residues" evidence="10">
    <location>
        <begin position="2414"/>
        <end position="2429"/>
    </location>
</feature>
<feature type="region of interest" description="Disordered" evidence="10">
    <location>
        <begin position="2571"/>
        <end position="2590"/>
    </location>
</feature>
<dbReference type="FunCoup" id="B4JLN9">
    <property type="interactions" value="1767"/>
</dbReference>
<feature type="compositionally biased region" description="Low complexity" evidence="10">
    <location>
        <begin position="2577"/>
        <end position="2590"/>
    </location>
</feature>
<dbReference type="Pfam" id="PF21282">
    <property type="entry name" value="APC1_3rd"/>
    <property type="match status" value="1"/>
</dbReference>
<dbReference type="STRING" id="7222.B4JLN9"/>
<feature type="compositionally biased region" description="Low complexity" evidence="10">
    <location>
        <begin position="3180"/>
        <end position="3189"/>
    </location>
</feature>
<protein>
    <submittedName>
        <fullName evidence="12">GH24489</fullName>
    </submittedName>
</protein>
<evidence type="ECO:0000256" key="2">
    <source>
        <dbReference type="ARBA" id="ARBA00022618"/>
    </source>
</evidence>
<dbReference type="HOGENOM" id="CLU_224795_0_0_1"/>
<dbReference type="PROSITE" id="PS01358">
    <property type="entry name" value="ZF_RANBP2_1"/>
    <property type="match status" value="5"/>
</dbReference>